<dbReference type="SUPFAM" id="SSF50104">
    <property type="entry name" value="Translation proteins SH3-like domain"/>
    <property type="match status" value="1"/>
</dbReference>
<evidence type="ECO:0000313" key="8">
    <source>
        <dbReference type="EMBL" id="CAE0444831.1"/>
    </source>
</evidence>
<keyword evidence="3" id="KW-0150">Chloroplast</keyword>
<keyword evidence="6" id="KW-0687">Ribonucleoprotein</keyword>
<dbReference type="Gene3D" id="2.30.30.770">
    <property type="match status" value="1"/>
</dbReference>
<dbReference type="InterPro" id="IPR005824">
    <property type="entry name" value="KOW"/>
</dbReference>
<comment type="similarity">
    <text evidence="2">Belongs to the eukaryotic ribosomal protein eL27 family.</text>
</comment>
<comment type="subcellular location">
    <subcellularLocation>
        <location evidence="1">Plastid</location>
        <location evidence="1">Chloroplast</location>
    </subcellularLocation>
</comment>
<organism evidence="8">
    <name type="scientific">Aplanochytrium stocchinoi</name>
    <dbReference type="NCBI Taxonomy" id="215587"/>
    <lineage>
        <taxon>Eukaryota</taxon>
        <taxon>Sar</taxon>
        <taxon>Stramenopiles</taxon>
        <taxon>Bigyra</taxon>
        <taxon>Labyrinthulomycetes</taxon>
        <taxon>Thraustochytrida</taxon>
        <taxon>Thraustochytriidae</taxon>
        <taxon>Aplanochytrium</taxon>
    </lineage>
</organism>
<dbReference type="Pfam" id="PF01777">
    <property type="entry name" value="Ribosomal_L27e"/>
    <property type="match status" value="1"/>
</dbReference>
<dbReference type="InterPro" id="IPR001141">
    <property type="entry name" value="Ribosomal_eL27"/>
</dbReference>
<dbReference type="GO" id="GO:0009507">
    <property type="term" value="C:chloroplast"/>
    <property type="evidence" value="ECO:0007669"/>
    <property type="project" value="UniProtKB-SubCell"/>
</dbReference>
<dbReference type="Pfam" id="PF00467">
    <property type="entry name" value="KOW"/>
    <property type="match status" value="1"/>
</dbReference>
<name>A0A7S3PNC9_9STRA</name>
<dbReference type="InterPro" id="IPR041991">
    <property type="entry name" value="Ribosomal_eL27_KOW"/>
</dbReference>
<dbReference type="GO" id="GO:0005840">
    <property type="term" value="C:ribosome"/>
    <property type="evidence" value="ECO:0007669"/>
    <property type="project" value="UniProtKB-KW"/>
</dbReference>
<protein>
    <recommendedName>
        <fullName evidence="7">KOW domain-containing protein</fullName>
    </recommendedName>
</protein>
<evidence type="ECO:0000256" key="4">
    <source>
        <dbReference type="ARBA" id="ARBA00022640"/>
    </source>
</evidence>
<evidence type="ECO:0000256" key="6">
    <source>
        <dbReference type="ARBA" id="ARBA00023274"/>
    </source>
</evidence>
<dbReference type="AlphaFoldDB" id="A0A7S3PNC9"/>
<dbReference type="CDD" id="cd06090">
    <property type="entry name" value="KOW_RPL27"/>
    <property type="match status" value="1"/>
</dbReference>
<reference evidence="8" key="1">
    <citation type="submission" date="2021-01" db="EMBL/GenBank/DDBJ databases">
        <authorList>
            <person name="Corre E."/>
            <person name="Pelletier E."/>
            <person name="Niang G."/>
            <person name="Scheremetjew M."/>
            <person name="Finn R."/>
            <person name="Kale V."/>
            <person name="Holt S."/>
            <person name="Cochrane G."/>
            <person name="Meng A."/>
            <person name="Brown T."/>
            <person name="Cohen L."/>
        </authorList>
    </citation>
    <scope>NUCLEOTIDE SEQUENCE</scope>
    <source>
        <strain evidence="8">GSBS06</strain>
    </source>
</reference>
<evidence type="ECO:0000256" key="3">
    <source>
        <dbReference type="ARBA" id="ARBA00022528"/>
    </source>
</evidence>
<evidence type="ECO:0000256" key="1">
    <source>
        <dbReference type="ARBA" id="ARBA00004229"/>
    </source>
</evidence>
<dbReference type="InterPro" id="IPR038655">
    <property type="entry name" value="Ribosomal_eL27_sf"/>
</dbReference>
<evidence type="ECO:0000256" key="5">
    <source>
        <dbReference type="ARBA" id="ARBA00022980"/>
    </source>
</evidence>
<evidence type="ECO:0000256" key="2">
    <source>
        <dbReference type="ARBA" id="ARBA00009124"/>
    </source>
</evidence>
<proteinExistence type="inferred from homology"/>
<feature type="domain" description="KOW" evidence="7">
    <location>
        <begin position="8"/>
        <end position="32"/>
    </location>
</feature>
<dbReference type="InterPro" id="IPR008991">
    <property type="entry name" value="Translation_prot_SH3-like_sf"/>
</dbReference>
<dbReference type="GO" id="GO:1990904">
    <property type="term" value="C:ribonucleoprotein complex"/>
    <property type="evidence" value="ECO:0007669"/>
    <property type="project" value="UniProtKB-KW"/>
</dbReference>
<accession>A0A7S3PNC9</accession>
<sequence length="158" mass="18188">MGKIMKSGKVAVVLRGRYAGRKAIIVKTFEDGQGLRKFGHALVVGIDRYPRKVTRSMSKKKIAKRSKMKPFIKCINYNHLMPTRYQVDLDVKKVTLEEKDAEKEEITMDEQVVNDPSKRKAARKAVKAVLEAGYFAQDKRKSSKAQEGVQYFYKKLRF</sequence>
<dbReference type="EMBL" id="HBIN01019500">
    <property type="protein sequence ID" value="CAE0444831.1"/>
    <property type="molecule type" value="Transcribed_RNA"/>
</dbReference>
<gene>
    <name evidence="8" type="ORF">ASTO00021_LOCUS14868</name>
</gene>
<dbReference type="GO" id="GO:0006412">
    <property type="term" value="P:translation"/>
    <property type="evidence" value="ECO:0007669"/>
    <property type="project" value="InterPro"/>
</dbReference>
<dbReference type="GO" id="GO:0003735">
    <property type="term" value="F:structural constituent of ribosome"/>
    <property type="evidence" value="ECO:0007669"/>
    <property type="project" value="InterPro"/>
</dbReference>
<dbReference type="PANTHER" id="PTHR10497">
    <property type="entry name" value="60S RIBOSOMAL PROTEIN L27"/>
    <property type="match status" value="1"/>
</dbReference>
<keyword evidence="5" id="KW-0689">Ribosomal protein</keyword>
<keyword evidence="4" id="KW-0934">Plastid</keyword>
<evidence type="ECO:0000259" key="7">
    <source>
        <dbReference type="Pfam" id="PF00467"/>
    </source>
</evidence>